<evidence type="ECO:0000256" key="2">
    <source>
        <dbReference type="SAM" id="SignalP"/>
    </source>
</evidence>
<feature type="region of interest" description="Disordered" evidence="1">
    <location>
        <begin position="133"/>
        <end position="156"/>
    </location>
</feature>
<protein>
    <submittedName>
        <fullName evidence="3">Uncharacterized protein</fullName>
    </submittedName>
</protein>
<feature type="signal peptide" evidence="2">
    <location>
        <begin position="1"/>
        <end position="18"/>
    </location>
</feature>
<dbReference type="EMBL" id="PDNB01000124">
    <property type="protein sequence ID" value="PGH05601.1"/>
    <property type="molecule type" value="Genomic_DNA"/>
</dbReference>
<keyword evidence="4" id="KW-1185">Reference proteome</keyword>
<evidence type="ECO:0000313" key="4">
    <source>
        <dbReference type="Proteomes" id="UP000223968"/>
    </source>
</evidence>
<feature type="chain" id="PRO_5012518771" evidence="2">
    <location>
        <begin position="19"/>
        <end position="156"/>
    </location>
</feature>
<keyword evidence="2" id="KW-0732">Signal</keyword>
<evidence type="ECO:0000256" key="1">
    <source>
        <dbReference type="SAM" id="MobiDB-lite"/>
    </source>
</evidence>
<reference evidence="3 4" key="1">
    <citation type="submission" date="2017-10" db="EMBL/GenBank/DDBJ databases">
        <title>Comparative genomics in systemic dimorphic fungi from Ajellomycetaceae.</title>
        <authorList>
            <person name="Munoz J.F."/>
            <person name="Mcewen J.G."/>
            <person name="Clay O.K."/>
            <person name="Cuomo C.A."/>
        </authorList>
    </citation>
    <scope>NUCLEOTIDE SEQUENCE [LARGE SCALE GENOMIC DNA]</scope>
    <source>
        <strain evidence="3 4">UAMH5409</strain>
    </source>
</reference>
<comment type="caution">
    <text evidence="3">The sequence shown here is derived from an EMBL/GenBank/DDBJ whole genome shotgun (WGS) entry which is preliminary data.</text>
</comment>
<accession>A0A2B7XA08</accession>
<proteinExistence type="predicted"/>
<name>A0A2B7XA08_9EURO</name>
<evidence type="ECO:0000313" key="3">
    <source>
        <dbReference type="EMBL" id="PGH05601.1"/>
    </source>
</evidence>
<organism evidence="3 4">
    <name type="scientific">Helicocarpus griseus UAMH5409</name>
    <dbReference type="NCBI Taxonomy" id="1447875"/>
    <lineage>
        <taxon>Eukaryota</taxon>
        <taxon>Fungi</taxon>
        <taxon>Dikarya</taxon>
        <taxon>Ascomycota</taxon>
        <taxon>Pezizomycotina</taxon>
        <taxon>Eurotiomycetes</taxon>
        <taxon>Eurotiomycetidae</taxon>
        <taxon>Onygenales</taxon>
        <taxon>Ajellomycetaceae</taxon>
        <taxon>Helicocarpus</taxon>
    </lineage>
</organism>
<dbReference type="OrthoDB" id="3867638at2759"/>
<dbReference type="AlphaFoldDB" id="A0A2B7XA08"/>
<gene>
    <name evidence="3" type="ORF">AJ79_06768</name>
</gene>
<sequence length="156" mass="17187">MLLKIILLAVTLIVSAFASPLPAKSKSKGEKTKVSPVDSCWRNDSLAGAGARWILYANKSSMPPSEKCGQAYLDNMRGRCGVITTWKCDFVDKNGKRVEKKEKKENEKKIVAAKMTFFTHAFCNPDDALAAMGAASARKHKPSKCDEPPDWMLPPK</sequence>
<dbReference type="Proteomes" id="UP000223968">
    <property type="component" value="Unassembled WGS sequence"/>
</dbReference>